<evidence type="ECO:0000313" key="5">
    <source>
        <dbReference type="EMBL" id="ADD40617.1"/>
    </source>
</evidence>
<feature type="signal peptide" evidence="4">
    <location>
        <begin position="1"/>
        <end position="31"/>
    </location>
</feature>
<dbReference type="InterPro" id="IPR028994">
    <property type="entry name" value="Integrin_alpha_N"/>
</dbReference>
<dbReference type="Gene3D" id="2.130.10.130">
    <property type="entry name" value="Integrin alpha, N-terminal"/>
    <property type="match status" value="1"/>
</dbReference>
<keyword evidence="1 4" id="KW-0732">Signal</keyword>
<dbReference type="InterPro" id="IPR013519">
    <property type="entry name" value="Int_alpha_beta-p"/>
</dbReference>
<dbReference type="AlphaFoldDB" id="D3Q908"/>
<keyword evidence="5" id="KW-0401">Integrin</keyword>
<dbReference type="STRING" id="446470.Snas_0906"/>
<keyword evidence="2" id="KW-0677">Repeat</keyword>
<keyword evidence="3" id="KW-0325">Glycoprotein</keyword>
<proteinExistence type="predicted"/>
<dbReference type="EMBL" id="CP001778">
    <property type="protein sequence ID" value="ADD40617.1"/>
    <property type="molecule type" value="Genomic_DNA"/>
</dbReference>
<dbReference type="OrthoDB" id="4330330at2"/>
<evidence type="ECO:0000256" key="4">
    <source>
        <dbReference type="SAM" id="SignalP"/>
    </source>
</evidence>
<evidence type="ECO:0000256" key="2">
    <source>
        <dbReference type="ARBA" id="ARBA00022737"/>
    </source>
</evidence>
<evidence type="ECO:0000313" key="6">
    <source>
        <dbReference type="Proteomes" id="UP000000844"/>
    </source>
</evidence>
<dbReference type="GO" id="GO:0007229">
    <property type="term" value="P:integrin-mediated signaling pathway"/>
    <property type="evidence" value="ECO:0007669"/>
    <property type="project" value="UniProtKB-KW"/>
</dbReference>
<dbReference type="Pfam" id="PF01839">
    <property type="entry name" value="FG-GAP"/>
    <property type="match status" value="1"/>
</dbReference>
<dbReference type="HOGENOM" id="CLU_044344_0_0_11"/>
<protein>
    <submittedName>
        <fullName evidence="5">Integrin alpha beta-propellor repeat protein</fullName>
    </submittedName>
</protein>
<dbReference type="SMART" id="SM00191">
    <property type="entry name" value="Int_alpha"/>
    <property type="match status" value="3"/>
</dbReference>
<dbReference type="SUPFAM" id="SSF69318">
    <property type="entry name" value="Integrin alpha N-terminal domain"/>
    <property type="match status" value="1"/>
</dbReference>
<sequence>MSKKVARRVAASIMIAALPVALVQAAGPASAGEFVADPINDFDCDGQRDALDADSAASVGGHDAAGAVRVQYSGTAAAITIDQSTPGIAGSPETEDQFGTEVTAYDENGDGCDDLVIGASYEDLVDEGGEEQADAGMIWMIPGSAAGLDTQASTSLNLNSPGVPGSIAEYQWFGRTLSSGETQGGEPYLVAASPGYRTGSTQWAAGAVYYLRGDETYRITQDSPGVPGTAESYDYFGERIAVTDRYVAISAPGESIGSKSNAGMVHVFDHNLQGGVLTTVGAFHQDSPGISGTTETGDLFGDGLAVIGYRASASAPVSALVSAGSPGEAIGSSGGYTGMAHLIRVSSVNDLAQVSSVHQDSPGVLDVAEFNDGFGADTALATSKDDGIGSPATTHWAVEAWEFEDDGQGGENDNPQVHVFANLTDPGDGDRLIAGNDYGLPLASTPVIRSLDASDTYLYLTIPTDPTAVYGVPWQNILGGGSEETVIHRVDPW</sequence>
<dbReference type="Proteomes" id="UP000000844">
    <property type="component" value="Chromosome"/>
</dbReference>
<organism evidence="5 6">
    <name type="scientific">Stackebrandtia nassauensis (strain DSM 44728 / CIP 108903 / NRRL B-16338 / NBRC 102104 / LLR-40K-21)</name>
    <dbReference type="NCBI Taxonomy" id="446470"/>
    <lineage>
        <taxon>Bacteria</taxon>
        <taxon>Bacillati</taxon>
        <taxon>Actinomycetota</taxon>
        <taxon>Actinomycetes</taxon>
        <taxon>Glycomycetales</taxon>
        <taxon>Glycomycetaceae</taxon>
        <taxon>Stackebrandtia</taxon>
    </lineage>
</organism>
<keyword evidence="6" id="KW-1185">Reference proteome</keyword>
<evidence type="ECO:0000256" key="1">
    <source>
        <dbReference type="ARBA" id="ARBA00022729"/>
    </source>
</evidence>
<name>D3Q908_STANL</name>
<dbReference type="eggNOG" id="COG5555">
    <property type="taxonomic scope" value="Bacteria"/>
</dbReference>
<gene>
    <name evidence="5" type="ordered locus">Snas_0906</name>
</gene>
<accession>D3Q908</accession>
<feature type="chain" id="PRO_5003048961" evidence="4">
    <location>
        <begin position="32"/>
        <end position="493"/>
    </location>
</feature>
<dbReference type="KEGG" id="sna:Snas_0906"/>
<dbReference type="InterPro" id="IPR013517">
    <property type="entry name" value="FG-GAP"/>
</dbReference>
<evidence type="ECO:0000256" key="3">
    <source>
        <dbReference type="ARBA" id="ARBA00023180"/>
    </source>
</evidence>
<reference evidence="5 6" key="1">
    <citation type="journal article" date="2009" name="Stand. Genomic Sci.">
        <title>Complete genome sequence of Stackebrandtia nassauensis type strain (LLR-40K-21).</title>
        <authorList>
            <person name="Munk C."/>
            <person name="Lapidus A."/>
            <person name="Copeland A."/>
            <person name="Jando M."/>
            <person name="Mayilraj S."/>
            <person name="Glavina Del Rio T."/>
            <person name="Nolan M."/>
            <person name="Chen F."/>
            <person name="Lucas S."/>
            <person name="Tice H."/>
            <person name="Cheng J.F."/>
            <person name="Han C."/>
            <person name="Detter J.C."/>
            <person name="Bruce D."/>
            <person name="Goodwin L."/>
            <person name="Chain P."/>
            <person name="Pitluck S."/>
            <person name="Goker M."/>
            <person name="Ovchinikova G."/>
            <person name="Pati A."/>
            <person name="Ivanova N."/>
            <person name="Mavromatis K."/>
            <person name="Chen A."/>
            <person name="Palaniappan K."/>
            <person name="Land M."/>
            <person name="Hauser L."/>
            <person name="Chang Y.J."/>
            <person name="Jeffries C.D."/>
            <person name="Bristow J."/>
            <person name="Eisen J.A."/>
            <person name="Markowitz V."/>
            <person name="Hugenholtz P."/>
            <person name="Kyrpides N.C."/>
            <person name="Klenk H.P."/>
        </authorList>
    </citation>
    <scope>NUCLEOTIDE SEQUENCE [LARGE SCALE GENOMIC DNA]</scope>
    <source>
        <strain evidence="6">DSM 44728 / CIP 108903 / NRRL B-16338 / NBRC 102104 / LLR-40K-21</strain>
    </source>
</reference>